<accession>A0A9W9ZWD8</accession>
<dbReference type="PROSITE" id="PS01180">
    <property type="entry name" value="CUB"/>
    <property type="match status" value="2"/>
</dbReference>
<evidence type="ECO:0000256" key="4">
    <source>
        <dbReference type="SAM" id="SignalP"/>
    </source>
</evidence>
<keyword evidence="2" id="KW-1015">Disulfide bond</keyword>
<protein>
    <recommendedName>
        <fullName evidence="5">CUB domain-containing protein</fullName>
    </recommendedName>
</protein>
<evidence type="ECO:0000256" key="1">
    <source>
        <dbReference type="ARBA" id="ARBA00022737"/>
    </source>
</evidence>
<dbReference type="CDD" id="cd00041">
    <property type="entry name" value="CUB"/>
    <property type="match status" value="2"/>
</dbReference>
<dbReference type="PANTHER" id="PTHR24251">
    <property type="entry name" value="OVOCHYMASE-RELATED"/>
    <property type="match status" value="1"/>
</dbReference>
<keyword evidence="1" id="KW-0677">Repeat</keyword>
<comment type="caution">
    <text evidence="3">Lacks conserved residue(s) required for the propagation of feature annotation.</text>
</comment>
<evidence type="ECO:0000256" key="2">
    <source>
        <dbReference type="ARBA" id="ARBA00023157"/>
    </source>
</evidence>
<evidence type="ECO:0000259" key="5">
    <source>
        <dbReference type="PROSITE" id="PS01180"/>
    </source>
</evidence>
<dbReference type="Proteomes" id="UP001163046">
    <property type="component" value="Unassembled WGS sequence"/>
</dbReference>
<reference evidence="6" key="1">
    <citation type="submission" date="2023-01" db="EMBL/GenBank/DDBJ databases">
        <title>Genome assembly of the deep-sea coral Lophelia pertusa.</title>
        <authorList>
            <person name="Herrera S."/>
            <person name="Cordes E."/>
        </authorList>
    </citation>
    <scope>NUCLEOTIDE SEQUENCE</scope>
    <source>
        <strain evidence="6">USNM1676648</strain>
        <tissue evidence="6">Polyp</tissue>
    </source>
</reference>
<proteinExistence type="predicted"/>
<dbReference type="EMBL" id="MU825477">
    <property type="protein sequence ID" value="KAJ7388384.1"/>
    <property type="molecule type" value="Genomic_DNA"/>
</dbReference>
<evidence type="ECO:0000313" key="7">
    <source>
        <dbReference type="Proteomes" id="UP001163046"/>
    </source>
</evidence>
<feature type="domain" description="CUB" evidence="5">
    <location>
        <begin position="23"/>
        <end position="138"/>
    </location>
</feature>
<dbReference type="InterPro" id="IPR035914">
    <property type="entry name" value="Sperma_CUB_dom_sf"/>
</dbReference>
<dbReference type="PANTHER" id="PTHR24251:SF50">
    <property type="entry name" value="ATTRACTIN-LIKE 1A"/>
    <property type="match status" value="1"/>
</dbReference>
<evidence type="ECO:0000313" key="6">
    <source>
        <dbReference type="EMBL" id="KAJ7388384.1"/>
    </source>
</evidence>
<dbReference type="Gene3D" id="2.60.120.290">
    <property type="entry name" value="Spermadhesin, CUB domain"/>
    <property type="match status" value="2"/>
</dbReference>
<feature type="signal peptide" evidence="4">
    <location>
        <begin position="1"/>
        <end position="28"/>
    </location>
</feature>
<feature type="chain" id="PRO_5040775008" description="CUB domain-containing protein" evidence="4">
    <location>
        <begin position="29"/>
        <end position="193"/>
    </location>
</feature>
<sequence length="193" mass="21904">MDKINCFTMIVLFLLHVFMWNNKYGALATQGCGSMVNNTLKSPGYPNDYPRNMHCVYSFPIPYGMAIEIRFSDFDVEDHRSCRYDYLSISNENNHTFGVYCGQKTGQIVSITGDEAVITFHTDEYVQERGFLLFFTAIPIGCGSLVNNSLTSPGYPNNYPSRMDCVYSFPIPYGMAMKIVFADFYLESHPSCV</sequence>
<dbReference type="FunFam" id="2.60.120.290:FF:000013">
    <property type="entry name" value="Membrane frizzled-related protein"/>
    <property type="match status" value="1"/>
</dbReference>
<gene>
    <name evidence="6" type="ORF">OS493_037977</name>
</gene>
<dbReference type="AlphaFoldDB" id="A0A9W9ZWD8"/>
<comment type="caution">
    <text evidence="6">The sequence shown here is derived from an EMBL/GenBank/DDBJ whole genome shotgun (WGS) entry which is preliminary data.</text>
</comment>
<name>A0A9W9ZWD8_9CNID</name>
<dbReference type="OrthoDB" id="5987063at2759"/>
<dbReference type="SUPFAM" id="SSF49854">
    <property type="entry name" value="Spermadhesin, CUB domain"/>
    <property type="match status" value="2"/>
</dbReference>
<evidence type="ECO:0000256" key="3">
    <source>
        <dbReference type="PROSITE-ProRule" id="PRU00059"/>
    </source>
</evidence>
<feature type="domain" description="CUB" evidence="5">
    <location>
        <begin position="147"/>
        <end position="193"/>
    </location>
</feature>
<keyword evidence="4" id="KW-0732">Signal</keyword>
<dbReference type="Pfam" id="PF00431">
    <property type="entry name" value="CUB"/>
    <property type="match status" value="2"/>
</dbReference>
<dbReference type="InterPro" id="IPR000859">
    <property type="entry name" value="CUB_dom"/>
</dbReference>
<organism evidence="6 7">
    <name type="scientific">Desmophyllum pertusum</name>
    <dbReference type="NCBI Taxonomy" id="174260"/>
    <lineage>
        <taxon>Eukaryota</taxon>
        <taxon>Metazoa</taxon>
        <taxon>Cnidaria</taxon>
        <taxon>Anthozoa</taxon>
        <taxon>Hexacorallia</taxon>
        <taxon>Scleractinia</taxon>
        <taxon>Caryophylliina</taxon>
        <taxon>Caryophylliidae</taxon>
        <taxon>Desmophyllum</taxon>
    </lineage>
</organism>
<keyword evidence="7" id="KW-1185">Reference proteome</keyword>
<dbReference type="SMART" id="SM00042">
    <property type="entry name" value="CUB"/>
    <property type="match status" value="1"/>
</dbReference>